<evidence type="ECO:0000256" key="1">
    <source>
        <dbReference type="ARBA" id="ARBA00034118"/>
    </source>
</evidence>
<name>A0A1B6MBF2_9HEMI</name>
<dbReference type="GO" id="GO:0005730">
    <property type="term" value="C:nucleolus"/>
    <property type="evidence" value="ECO:0007669"/>
    <property type="project" value="TreeGrafter"/>
</dbReference>
<dbReference type="PANTHER" id="PTHR34253">
    <property type="entry name" value="PROTEIN LLP HOMOLOG"/>
    <property type="match status" value="1"/>
</dbReference>
<dbReference type="GO" id="GO:0003723">
    <property type="term" value="F:RNA binding"/>
    <property type="evidence" value="ECO:0007669"/>
    <property type="project" value="TreeGrafter"/>
</dbReference>
<protein>
    <recommendedName>
        <fullName evidence="4">Protein LLP homolog</fullName>
    </recommendedName>
</protein>
<organism evidence="3">
    <name type="scientific">Graphocephala atropunctata</name>
    <dbReference type="NCBI Taxonomy" id="36148"/>
    <lineage>
        <taxon>Eukaryota</taxon>
        <taxon>Metazoa</taxon>
        <taxon>Ecdysozoa</taxon>
        <taxon>Arthropoda</taxon>
        <taxon>Hexapoda</taxon>
        <taxon>Insecta</taxon>
        <taxon>Pterygota</taxon>
        <taxon>Neoptera</taxon>
        <taxon>Paraneoptera</taxon>
        <taxon>Hemiptera</taxon>
        <taxon>Auchenorrhyncha</taxon>
        <taxon>Membracoidea</taxon>
        <taxon>Cicadellidae</taxon>
        <taxon>Cicadellinae</taxon>
        <taxon>Cicadellini</taxon>
        <taxon>Graphocephala</taxon>
    </lineage>
</organism>
<dbReference type="InterPro" id="IPR018784">
    <property type="entry name" value="LLPH-like"/>
</dbReference>
<comment type="similarity">
    <text evidence="1">Belongs to the learning-associated protein family.</text>
</comment>
<dbReference type="GO" id="GO:0097484">
    <property type="term" value="P:dendrite extension"/>
    <property type="evidence" value="ECO:0007669"/>
    <property type="project" value="TreeGrafter"/>
</dbReference>
<sequence>MAKSLKSKWKRKMRAIKRERYGKKELDRLKNMLGINTTDVEMKEETIGDIAIVRDANELRNESVINVENEEEETVKETIEENKEECEPMEDGRPVYNKKTMRDQHGNYPVWLSSRKIKKAVKRSNLSKKLQRKKVKKGNTQWNDNHCFQAMA</sequence>
<dbReference type="PANTHER" id="PTHR34253:SF1">
    <property type="entry name" value="PROTEIN LLP HOMOLOG"/>
    <property type="match status" value="1"/>
</dbReference>
<accession>A0A1B6MBF2</accession>
<dbReference type="AlphaFoldDB" id="A0A1B6MBF2"/>
<dbReference type="Pfam" id="PF10169">
    <property type="entry name" value="LLPH"/>
    <property type="match status" value="1"/>
</dbReference>
<evidence type="ECO:0000256" key="2">
    <source>
        <dbReference type="SAM" id="MobiDB-lite"/>
    </source>
</evidence>
<reference evidence="3" key="1">
    <citation type="submission" date="2015-11" db="EMBL/GenBank/DDBJ databases">
        <title>De novo transcriptome assembly of four potential Pierce s Disease insect vectors from Arizona vineyards.</title>
        <authorList>
            <person name="Tassone E.E."/>
        </authorList>
    </citation>
    <scope>NUCLEOTIDE SEQUENCE</scope>
</reference>
<evidence type="ECO:0008006" key="4">
    <source>
        <dbReference type="Google" id="ProtNLM"/>
    </source>
</evidence>
<dbReference type="GO" id="GO:0001099">
    <property type="term" value="F:basal RNA polymerase II transcription machinery binding"/>
    <property type="evidence" value="ECO:0007669"/>
    <property type="project" value="TreeGrafter"/>
</dbReference>
<gene>
    <name evidence="3" type="ORF">g.45231</name>
</gene>
<proteinExistence type="inferred from homology"/>
<feature type="region of interest" description="Disordered" evidence="2">
    <location>
        <begin position="70"/>
        <end position="101"/>
    </location>
</feature>
<dbReference type="EMBL" id="GEBQ01006717">
    <property type="protein sequence ID" value="JAT33260.1"/>
    <property type="molecule type" value="Transcribed_RNA"/>
</dbReference>
<evidence type="ECO:0000313" key="3">
    <source>
        <dbReference type="EMBL" id="JAT33260.1"/>
    </source>
</evidence>